<keyword evidence="1" id="KW-1133">Transmembrane helix</keyword>
<feature type="transmembrane region" description="Helical" evidence="1">
    <location>
        <begin position="37"/>
        <end position="56"/>
    </location>
</feature>
<feature type="domain" description="Acyltransferase 3" evidence="2">
    <location>
        <begin position="6"/>
        <end position="59"/>
    </location>
</feature>
<dbReference type="OrthoDB" id="9814807at2"/>
<comment type="caution">
    <text evidence="3">The sequence shown here is derived from an EMBL/GenBank/DDBJ whole genome shotgun (WGS) entry which is preliminary data.</text>
</comment>
<evidence type="ECO:0000313" key="4">
    <source>
        <dbReference type="Proteomes" id="UP000064029"/>
    </source>
</evidence>
<dbReference type="PANTHER" id="PTHR23028">
    <property type="entry name" value="ACETYLTRANSFERASE"/>
    <property type="match status" value="1"/>
</dbReference>
<sequence length="120" mass="13124">MRKTNLSLEGLRGAAAVFVVLFHTHFSLPGLEVTRNGYLAVDLFFVLSGFVIANAYSAHIDNPNQLTSFIAVPIVMNGPSQMTSFRKLMPVFVSFISSTSSAVFDSTRSVTCVLRESSSW</sequence>
<dbReference type="EMBL" id="LOXM01000255">
    <property type="protein sequence ID" value="KVG56479.1"/>
    <property type="molecule type" value="Genomic_DNA"/>
</dbReference>
<proteinExistence type="predicted"/>
<accession>A0A124R7X4</accession>
<reference evidence="3 4" key="1">
    <citation type="submission" date="2015-11" db="EMBL/GenBank/DDBJ databases">
        <title>Expanding the genomic diversity of Burkholderia species for the development of highly accurate diagnostics.</title>
        <authorList>
            <person name="Sahl J."/>
            <person name="Keim P."/>
            <person name="Wagner D."/>
        </authorList>
    </citation>
    <scope>NUCLEOTIDE SEQUENCE [LARGE SCALE GENOMIC DNA]</scope>
    <source>
        <strain evidence="3 4">MSMB2036</strain>
    </source>
</reference>
<dbReference type="InterPro" id="IPR050879">
    <property type="entry name" value="Acyltransferase_3"/>
</dbReference>
<keyword evidence="1" id="KW-0812">Transmembrane</keyword>
<dbReference type="Proteomes" id="UP000064029">
    <property type="component" value="Unassembled WGS sequence"/>
</dbReference>
<feature type="transmembrane region" description="Helical" evidence="1">
    <location>
        <begin position="12"/>
        <end position="31"/>
    </location>
</feature>
<dbReference type="GO" id="GO:0016747">
    <property type="term" value="F:acyltransferase activity, transferring groups other than amino-acyl groups"/>
    <property type="evidence" value="ECO:0007669"/>
    <property type="project" value="InterPro"/>
</dbReference>
<evidence type="ECO:0000259" key="2">
    <source>
        <dbReference type="Pfam" id="PF01757"/>
    </source>
</evidence>
<dbReference type="Pfam" id="PF01757">
    <property type="entry name" value="Acyl_transf_3"/>
    <property type="match status" value="1"/>
</dbReference>
<protein>
    <recommendedName>
        <fullName evidence="2">Acyltransferase 3 domain-containing protein</fullName>
    </recommendedName>
</protein>
<organism evidence="3 4">
    <name type="scientific">Burkholderia ubonensis</name>
    <dbReference type="NCBI Taxonomy" id="101571"/>
    <lineage>
        <taxon>Bacteria</taxon>
        <taxon>Pseudomonadati</taxon>
        <taxon>Pseudomonadota</taxon>
        <taxon>Betaproteobacteria</taxon>
        <taxon>Burkholderiales</taxon>
        <taxon>Burkholderiaceae</taxon>
        <taxon>Burkholderia</taxon>
        <taxon>Burkholderia cepacia complex</taxon>
    </lineage>
</organism>
<gene>
    <name evidence="3" type="ORF">WJ33_37290</name>
</gene>
<evidence type="ECO:0000256" key="1">
    <source>
        <dbReference type="SAM" id="Phobius"/>
    </source>
</evidence>
<keyword evidence="1" id="KW-0472">Membrane</keyword>
<dbReference type="AlphaFoldDB" id="A0A124R7X4"/>
<dbReference type="InterPro" id="IPR002656">
    <property type="entry name" value="Acyl_transf_3_dom"/>
</dbReference>
<evidence type="ECO:0000313" key="3">
    <source>
        <dbReference type="EMBL" id="KVG56479.1"/>
    </source>
</evidence>
<name>A0A124R7X4_9BURK</name>